<dbReference type="SMART" id="SM00421">
    <property type="entry name" value="HTH_LUXR"/>
    <property type="match status" value="1"/>
</dbReference>
<evidence type="ECO:0000259" key="4">
    <source>
        <dbReference type="PROSITE" id="PS50043"/>
    </source>
</evidence>
<keyword evidence="2" id="KW-0238">DNA-binding</keyword>
<dbReference type="Proteomes" id="UP001500279">
    <property type="component" value="Unassembled WGS sequence"/>
</dbReference>
<dbReference type="InterPro" id="IPR016032">
    <property type="entry name" value="Sig_transdc_resp-reg_C-effctor"/>
</dbReference>
<organism evidence="5 6">
    <name type="scientific">Ideonella azotifigens</name>
    <dbReference type="NCBI Taxonomy" id="513160"/>
    <lineage>
        <taxon>Bacteria</taxon>
        <taxon>Pseudomonadati</taxon>
        <taxon>Pseudomonadota</taxon>
        <taxon>Betaproteobacteria</taxon>
        <taxon>Burkholderiales</taxon>
        <taxon>Sphaerotilaceae</taxon>
        <taxon>Ideonella</taxon>
    </lineage>
</organism>
<proteinExistence type="predicted"/>
<keyword evidence="1" id="KW-0805">Transcription regulation</keyword>
<dbReference type="PROSITE" id="PS50043">
    <property type="entry name" value="HTH_LUXR_2"/>
    <property type="match status" value="1"/>
</dbReference>
<dbReference type="SUPFAM" id="SSF46894">
    <property type="entry name" value="C-terminal effector domain of the bipartite response regulators"/>
    <property type="match status" value="1"/>
</dbReference>
<dbReference type="InterPro" id="IPR000792">
    <property type="entry name" value="Tscrpt_reg_LuxR_C"/>
</dbReference>
<dbReference type="PROSITE" id="PS00622">
    <property type="entry name" value="HTH_LUXR_1"/>
    <property type="match status" value="1"/>
</dbReference>
<evidence type="ECO:0000256" key="3">
    <source>
        <dbReference type="ARBA" id="ARBA00023163"/>
    </source>
</evidence>
<gene>
    <name evidence="5" type="ORF">GCM10009107_57480</name>
</gene>
<evidence type="ECO:0000256" key="1">
    <source>
        <dbReference type="ARBA" id="ARBA00023015"/>
    </source>
</evidence>
<dbReference type="CDD" id="cd06170">
    <property type="entry name" value="LuxR_C_like"/>
    <property type="match status" value="1"/>
</dbReference>
<dbReference type="PANTHER" id="PTHR44688:SF25">
    <property type="entry name" value="HTH LUXR-TYPE DOMAIN-CONTAINING PROTEIN"/>
    <property type="match status" value="1"/>
</dbReference>
<dbReference type="PRINTS" id="PR00038">
    <property type="entry name" value="HTHLUXR"/>
</dbReference>
<evidence type="ECO:0000313" key="6">
    <source>
        <dbReference type="Proteomes" id="UP001500279"/>
    </source>
</evidence>
<comment type="caution">
    <text evidence="5">The sequence shown here is derived from an EMBL/GenBank/DDBJ whole genome shotgun (WGS) entry which is preliminary data.</text>
</comment>
<dbReference type="InterPro" id="IPR036388">
    <property type="entry name" value="WH-like_DNA-bd_sf"/>
</dbReference>
<dbReference type="PANTHER" id="PTHR44688">
    <property type="entry name" value="DNA-BINDING TRANSCRIPTIONAL ACTIVATOR DEVR_DOSR"/>
    <property type="match status" value="1"/>
</dbReference>
<reference evidence="5 6" key="1">
    <citation type="journal article" date="2019" name="Int. J. Syst. Evol. Microbiol.">
        <title>The Global Catalogue of Microorganisms (GCM) 10K type strain sequencing project: providing services to taxonomists for standard genome sequencing and annotation.</title>
        <authorList>
            <consortium name="The Broad Institute Genomics Platform"/>
            <consortium name="The Broad Institute Genome Sequencing Center for Infectious Disease"/>
            <person name="Wu L."/>
            <person name="Ma J."/>
        </authorList>
    </citation>
    <scope>NUCLEOTIDE SEQUENCE [LARGE SCALE GENOMIC DNA]</scope>
    <source>
        <strain evidence="5 6">JCM 15503</strain>
    </source>
</reference>
<dbReference type="Pfam" id="PF00196">
    <property type="entry name" value="GerE"/>
    <property type="match status" value="1"/>
</dbReference>
<accession>A0ABN1KJA3</accession>
<dbReference type="Gene3D" id="1.10.10.10">
    <property type="entry name" value="Winged helix-like DNA-binding domain superfamily/Winged helix DNA-binding domain"/>
    <property type="match status" value="1"/>
</dbReference>
<feature type="domain" description="HTH luxR-type" evidence="4">
    <location>
        <begin position="1"/>
        <end position="59"/>
    </location>
</feature>
<keyword evidence="6" id="KW-1185">Reference proteome</keyword>
<evidence type="ECO:0000256" key="2">
    <source>
        <dbReference type="ARBA" id="ARBA00023125"/>
    </source>
</evidence>
<sequence length="103" mass="10748">MTCREATLLELLARGMSNKAIARVLGISDGTVKTHARSIFSKLGASNRTQAVAMAGKRGILKLGADLLDAQPDGDPSLVSDVFSWANRVTRGRQLAGAPSVAA</sequence>
<protein>
    <recommendedName>
        <fullName evidence="4">HTH luxR-type domain-containing protein</fullName>
    </recommendedName>
</protein>
<name>A0ABN1KJA3_9BURK</name>
<keyword evidence="3" id="KW-0804">Transcription</keyword>
<dbReference type="EMBL" id="BAAAEW010000047">
    <property type="protein sequence ID" value="GAA0768017.1"/>
    <property type="molecule type" value="Genomic_DNA"/>
</dbReference>
<evidence type="ECO:0000313" key="5">
    <source>
        <dbReference type="EMBL" id="GAA0768017.1"/>
    </source>
</evidence>